<reference evidence="3" key="1">
    <citation type="journal article" date="2010" name="ISME J.">
        <title>The complete genome sequence of the algal symbiont Dinoroseobacter shibae: a hitchhiker's guide to life in the sea.</title>
        <authorList>
            <person name="Wagner-Dobler I."/>
            <person name="Ballhausen B."/>
            <person name="Berger M."/>
            <person name="Brinkhoff T."/>
            <person name="Buchholz I."/>
            <person name="Bunk B."/>
            <person name="Cypionka H."/>
            <person name="Daniel R."/>
            <person name="Drepper T."/>
            <person name="Gerdts G."/>
            <person name="Hahnke S."/>
            <person name="Han C."/>
            <person name="Jahn D."/>
            <person name="Kalhoefer D."/>
            <person name="Kiss H."/>
            <person name="Klenk H.P."/>
            <person name="Kyrpides N."/>
            <person name="Liebl W."/>
            <person name="Liesegang H."/>
            <person name="Meincke L."/>
            <person name="Pati A."/>
            <person name="Petersen J."/>
            <person name="Piekarski T."/>
            <person name="Pommerenke C."/>
            <person name="Pradella S."/>
            <person name="Pukall R."/>
            <person name="Rabus R."/>
            <person name="Stackebrandt E."/>
            <person name="Thole S."/>
            <person name="Thompson L."/>
            <person name="Tielen P."/>
            <person name="Tomasch J."/>
            <person name="von Jan M."/>
            <person name="Wanphrut N."/>
            <person name="Wichels A."/>
            <person name="Zech H."/>
            <person name="Simon M."/>
        </authorList>
    </citation>
    <scope>NUCLEOTIDE SEQUENCE [LARGE SCALE GENOMIC DNA]</scope>
    <source>
        <strain evidence="3">DSM 16493 / NCIMB 14021 / DFL 12</strain>
    </source>
</reference>
<dbReference type="PANTHER" id="PTHR11895:SF176">
    <property type="entry name" value="AMIDASE AMID-RELATED"/>
    <property type="match status" value="1"/>
</dbReference>
<dbReference type="InterPro" id="IPR000120">
    <property type="entry name" value="Amidase"/>
</dbReference>
<evidence type="ECO:0000313" key="2">
    <source>
        <dbReference type="EMBL" id="ABV91810.1"/>
    </source>
</evidence>
<accession>A8LJY4</accession>
<dbReference type="PROSITE" id="PS00571">
    <property type="entry name" value="AMIDASES"/>
    <property type="match status" value="1"/>
</dbReference>
<dbReference type="InterPro" id="IPR036928">
    <property type="entry name" value="AS_sf"/>
</dbReference>
<protein>
    <submittedName>
        <fullName evidence="2">Amidase</fullName>
    </submittedName>
</protein>
<gene>
    <name evidence="2" type="ordered locus">Dshi_0061</name>
</gene>
<dbReference type="InterPro" id="IPR023631">
    <property type="entry name" value="Amidase_dom"/>
</dbReference>
<keyword evidence="3" id="KW-1185">Reference proteome</keyword>
<proteinExistence type="predicted"/>
<dbReference type="AlphaFoldDB" id="A8LJY4"/>
<dbReference type="InterPro" id="IPR020556">
    <property type="entry name" value="Amidase_CS"/>
</dbReference>
<dbReference type="OrthoDB" id="9811471at2"/>
<dbReference type="Proteomes" id="UP000006833">
    <property type="component" value="Chromosome"/>
</dbReference>
<dbReference type="STRING" id="398580.Dshi_0061"/>
<sequence length="443" mass="45786">MDKSWLTASAAAQGRAIAEGTLDPVALTEAYLDKIASRAESPRIYARTTPDRALSEAMAAHDRARSQTRHGPLDGVPISWKDLFDTAGVATESGTALLKGRTPDRDAEVLANATAAGLVCLGKTHLSELAFSGLGLNPITATPPNINDPGAVPGGSSSGAAASVAFGLAAAGIGSDTGGSVRIPSAWNDLVGLKTTSGLLSLEGAVPLASAFDTVGPLTRTVEDAALLLGALGGTKAPDLRGATLTGTHLAVLRTGAFEDIRPEPEQAFAAAVARLAEAGAQITELHAPEVDEALALSGVLFATEAYGIWKDVIEAAPEKMFPPILDRFRGGRDYDAPAYVAGWRKLVELRAVWADRTRAFDGVLLPTAPTLPPNVDRLLSEKAYFVEENLLALRNTRIGNLMGVCALNLPTGTPSCGLSIMGQPFGEAALLRLGAAAEAALT</sequence>
<dbReference type="EMBL" id="CP000830">
    <property type="protein sequence ID" value="ABV91810.1"/>
    <property type="molecule type" value="Genomic_DNA"/>
</dbReference>
<dbReference type="HOGENOM" id="CLU_009600_0_3_5"/>
<evidence type="ECO:0000313" key="3">
    <source>
        <dbReference type="Proteomes" id="UP000006833"/>
    </source>
</evidence>
<dbReference type="eggNOG" id="COG0154">
    <property type="taxonomic scope" value="Bacteria"/>
</dbReference>
<dbReference type="PANTHER" id="PTHR11895">
    <property type="entry name" value="TRANSAMIDASE"/>
    <property type="match status" value="1"/>
</dbReference>
<dbReference type="RefSeq" id="WP_012176743.1">
    <property type="nucleotide sequence ID" value="NC_009952.1"/>
</dbReference>
<dbReference type="Gene3D" id="3.90.1300.10">
    <property type="entry name" value="Amidase signature (AS) domain"/>
    <property type="match status" value="1"/>
</dbReference>
<dbReference type="SUPFAM" id="SSF75304">
    <property type="entry name" value="Amidase signature (AS) enzymes"/>
    <property type="match status" value="1"/>
</dbReference>
<dbReference type="Pfam" id="PF01425">
    <property type="entry name" value="Amidase"/>
    <property type="match status" value="1"/>
</dbReference>
<evidence type="ECO:0000259" key="1">
    <source>
        <dbReference type="Pfam" id="PF01425"/>
    </source>
</evidence>
<name>A8LJY4_DINSH</name>
<feature type="domain" description="Amidase" evidence="1">
    <location>
        <begin position="27"/>
        <end position="432"/>
    </location>
</feature>
<dbReference type="GO" id="GO:0003824">
    <property type="term" value="F:catalytic activity"/>
    <property type="evidence" value="ECO:0007669"/>
    <property type="project" value="InterPro"/>
</dbReference>
<dbReference type="KEGG" id="dsh:Dshi_0061"/>
<organism evidence="2 3">
    <name type="scientific">Dinoroseobacter shibae (strain DSM 16493 / NCIMB 14021 / DFL 12)</name>
    <dbReference type="NCBI Taxonomy" id="398580"/>
    <lineage>
        <taxon>Bacteria</taxon>
        <taxon>Pseudomonadati</taxon>
        <taxon>Pseudomonadota</taxon>
        <taxon>Alphaproteobacteria</taxon>
        <taxon>Rhodobacterales</taxon>
        <taxon>Roseobacteraceae</taxon>
        <taxon>Dinoroseobacter</taxon>
    </lineage>
</organism>